<sequence>MTAFAWAAVGGSGTARRCCRVRMFAEDDQPHLRGVSVKNNFGKTTLDEPDRDSNPDLPVISSLVYHESDALNHAVTEAGSTKKSYIIERWLLWLWGKPNPPKRLIPVVRGLRPSSEKGKVTGVLLLTKALLHRTFTEPSTNEGEGRGERHSICLPTREDATISLPCHGEMATSSDVMVADIYRKAFRSP</sequence>
<name>A0A7R9EQQ2_9NEOP</name>
<dbReference type="AlphaFoldDB" id="A0A7R9EQQ2"/>
<proteinExistence type="predicted"/>
<protein>
    <submittedName>
        <fullName evidence="1">Uncharacterized protein</fullName>
    </submittedName>
</protein>
<evidence type="ECO:0000313" key="1">
    <source>
        <dbReference type="EMBL" id="CAD7439018.1"/>
    </source>
</evidence>
<gene>
    <name evidence="1" type="ORF">TBIB3V08_LOCUS1598</name>
</gene>
<reference evidence="1" key="1">
    <citation type="submission" date="2020-11" db="EMBL/GenBank/DDBJ databases">
        <authorList>
            <person name="Tran Van P."/>
        </authorList>
    </citation>
    <scope>NUCLEOTIDE SEQUENCE</scope>
</reference>
<accession>A0A7R9EQQ2</accession>
<dbReference type="EMBL" id="OD564576">
    <property type="protein sequence ID" value="CAD7439018.1"/>
    <property type="molecule type" value="Genomic_DNA"/>
</dbReference>
<organism evidence="1">
    <name type="scientific">Timema bartmani</name>
    <dbReference type="NCBI Taxonomy" id="61472"/>
    <lineage>
        <taxon>Eukaryota</taxon>
        <taxon>Metazoa</taxon>
        <taxon>Ecdysozoa</taxon>
        <taxon>Arthropoda</taxon>
        <taxon>Hexapoda</taxon>
        <taxon>Insecta</taxon>
        <taxon>Pterygota</taxon>
        <taxon>Neoptera</taxon>
        <taxon>Polyneoptera</taxon>
        <taxon>Phasmatodea</taxon>
        <taxon>Timematodea</taxon>
        <taxon>Timematoidea</taxon>
        <taxon>Timematidae</taxon>
        <taxon>Timema</taxon>
    </lineage>
</organism>